<dbReference type="AlphaFoldDB" id="A0AA39YT99"/>
<feature type="region of interest" description="Disordered" evidence="1">
    <location>
        <begin position="318"/>
        <end position="342"/>
    </location>
</feature>
<dbReference type="Proteomes" id="UP001174936">
    <property type="component" value="Unassembled WGS sequence"/>
</dbReference>
<comment type="caution">
    <text evidence="2">The sequence shown here is derived from an EMBL/GenBank/DDBJ whole genome shotgun (WGS) entry which is preliminary data.</text>
</comment>
<keyword evidence="3" id="KW-1185">Reference proteome</keyword>
<dbReference type="EMBL" id="JAULSV010000001">
    <property type="protein sequence ID" value="KAK0657790.1"/>
    <property type="molecule type" value="Genomic_DNA"/>
</dbReference>
<evidence type="ECO:0000313" key="3">
    <source>
        <dbReference type="Proteomes" id="UP001174936"/>
    </source>
</evidence>
<organism evidence="2 3">
    <name type="scientific">Cercophora newfieldiana</name>
    <dbReference type="NCBI Taxonomy" id="92897"/>
    <lineage>
        <taxon>Eukaryota</taxon>
        <taxon>Fungi</taxon>
        <taxon>Dikarya</taxon>
        <taxon>Ascomycota</taxon>
        <taxon>Pezizomycotina</taxon>
        <taxon>Sordariomycetes</taxon>
        <taxon>Sordariomycetidae</taxon>
        <taxon>Sordariales</taxon>
        <taxon>Lasiosphaeriaceae</taxon>
        <taxon>Cercophora</taxon>
    </lineage>
</organism>
<reference evidence="2" key="1">
    <citation type="submission" date="2023-06" db="EMBL/GenBank/DDBJ databases">
        <title>Genome-scale phylogeny and comparative genomics of the fungal order Sordariales.</title>
        <authorList>
            <consortium name="Lawrence Berkeley National Laboratory"/>
            <person name="Hensen N."/>
            <person name="Bonometti L."/>
            <person name="Westerberg I."/>
            <person name="Brannstrom I.O."/>
            <person name="Guillou S."/>
            <person name="Cros-Aarteil S."/>
            <person name="Calhoun S."/>
            <person name="Haridas S."/>
            <person name="Kuo A."/>
            <person name="Mondo S."/>
            <person name="Pangilinan J."/>
            <person name="Riley R."/>
            <person name="Labutti K."/>
            <person name="Andreopoulos B."/>
            <person name="Lipzen A."/>
            <person name="Chen C."/>
            <person name="Yanf M."/>
            <person name="Daum C."/>
            <person name="Ng V."/>
            <person name="Clum A."/>
            <person name="Steindorff A."/>
            <person name="Ohm R."/>
            <person name="Martin F."/>
            <person name="Silar P."/>
            <person name="Natvig D."/>
            <person name="Lalanne C."/>
            <person name="Gautier V."/>
            <person name="Ament-Velasquez S.L."/>
            <person name="Kruys A."/>
            <person name="Hutchinson M.I."/>
            <person name="Powell A.J."/>
            <person name="Barry K."/>
            <person name="Miller A.N."/>
            <person name="Grigoriev I.V."/>
            <person name="Debuchy R."/>
            <person name="Gladieux P."/>
            <person name="Thoren M.H."/>
            <person name="Johannesson H."/>
        </authorList>
    </citation>
    <scope>NUCLEOTIDE SEQUENCE</scope>
    <source>
        <strain evidence="2">SMH2532-1</strain>
    </source>
</reference>
<sequence>MLRCSWCTMAALPHFLAPHFLGMNEHQNLEPFLSRFFLQHLSPSFCDYVSEEFTHLLDDSSSFFVRSVAMGKSFRCISPPSTLFAGFQLLSIFELQNRRDSIALFFDDSQIDSLAMAARCSPLWGVAAVALGVAASYFALRGIFSDPANADNAEIGIPVASTDDKNAPTARDTRVEERHEVDADSTEHSIARSTSVAPEKEGPKQASTRPSITPASTSERRTQHPSNVATKNDETGECEVPTKTPKDESVETIITEEIASDQYIQPTRIWLAAADPVFSSKFASSSWKPKPQQGVHKQVKITTSKKAIERTTSCKAPAKSLAPTNNASYWHHDNRSDHNPPPADKTPVLVEDDRLFMEAVSATTFVNKSAPLTDTEDPWQQELSHGLGDRTRVCDTQRHNGQICVGLQRSRVLASHNWVRKK</sequence>
<gene>
    <name evidence="2" type="ORF">B0T16DRAFT_386267</name>
</gene>
<proteinExistence type="predicted"/>
<name>A0AA39YT99_9PEZI</name>
<evidence type="ECO:0000256" key="1">
    <source>
        <dbReference type="SAM" id="MobiDB-lite"/>
    </source>
</evidence>
<protein>
    <submittedName>
        <fullName evidence="2">Uncharacterized protein</fullName>
    </submittedName>
</protein>
<feature type="region of interest" description="Disordered" evidence="1">
    <location>
        <begin position="159"/>
        <end position="245"/>
    </location>
</feature>
<feature type="compositionally biased region" description="Basic and acidic residues" evidence="1">
    <location>
        <begin position="162"/>
        <end position="190"/>
    </location>
</feature>
<accession>A0AA39YT99</accession>
<evidence type="ECO:0000313" key="2">
    <source>
        <dbReference type="EMBL" id="KAK0657790.1"/>
    </source>
</evidence>
<feature type="compositionally biased region" description="Polar residues" evidence="1">
    <location>
        <begin position="205"/>
        <end position="217"/>
    </location>
</feature>